<dbReference type="Proteomes" id="UP000015105">
    <property type="component" value="Chromosome 7D"/>
</dbReference>
<proteinExistence type="predicted"/>
<feature type="region of interest" description="Disordered" evidence="1">
    <location>
        <begin position="130"/>
        <end position="151"/>
    </location>
</feature>
<accession>A0A453QD84</accession>
<protein>
    <submittedName>
        <fullName evidence="2">Uncharacterized protein</fullName>
    </submittedName>
</protein>
<reference evidence="2" key="5">
    <citation type="journal article" date="2021" name="G3 (Bethesda)">
        <title>Aegilops tauschii genome assembly Aet v5.0 features greater sequence contiguity and improved annotation.</title>
        <authorList>
            <person name="Wang L."/>
            <person name="Zhu T."/>
            <person name="Rodriguez J.C."/>
            <person name="Deal K.R."/>
            <person name="Dubcovsky J."/>
            <person name="McGuire P.E."/>
            <person name="Lux T."/>
            <person name="Spannagl M."/>
            <person name="Mayer K.F.X."/>
            <person name="Baldrich P."/>
            <person name="Meyers B.C."/>
            <person name="Huo N."/>
            <person name="Gu Y.Q."/>
            <person name="Zhou H."/>
            <person name="Devos K.M."/>
            <person name="Bennetzen J.L."/>
            <person name="Unver T."/>
            <person name="Budak H."/>
            <person name="Gulick P.J."/>
            <person name="Galiba G."/>
            <person name="Kalapos B."/>
            <person name="Nelson D.R."/>
            <person name="Li P."/>
            <person name="You F.M."/>
            <person name="Luo M.C."/>
            <person name="Dvorak J."/>
        </authorList>
    </citation>
    <scope>NUCLEOTIDE SEQUENCE [LARGE SCALE GENOMIC DNA]</scope>
    <source>
        <strain evidence="2">cv. AL8/78</strain>
    </source>
</reference>
<keyword evidence="3" id="KW-1185">Reference proteome</keyword>
<evidence type="ECO:0000256" key="1">
    <source>
        <dbReference type="SAM" id="MobiDB-lite"/>
    </source>
</evidence>
<dbReference type="AlphaFoldDB" id="A0A453QD84"/>
<feature type="compositionally biased region" description="Low complexity" evidence="1">
    <location>
        <begin position="69"/>
        <end position="81"/>
    </location>
</feature>
<name>A0A453QD84_AEGTS</name>
<reference evidence="3" key="2">
    <citation type="journal article" date="2017" name="Nat. Plants">
        <title>The Aegilops tauschii genome reveals multiple impacts of transposons.</title>
        <authorList>
            <person name="Zhao G."/>
            <person name="Zou C."/>
            <person name="Li K."/>
            <person name="Wang K."/>
            <person name="Li T."/>
            <person name="Gao L."/>
            <person name="Zhang X."/>
            <person name="Wang H."/>
            <person name="Yang Z."/>
            <person name="Liu X."/>
            <person name="Jiang W."/>
            <person name="Mao L."/>
            <person name="Kong X."/>
            <person name="Jiao Y."/>
            <person name="Jia J."/>
        </authorList>
    </citation>
    <scope>NUCLEOTIDE SEQUENCE [LARGE SCALE GENOMIC DNA]</scope>
    <source>
        <strain evidence="3">cv. AL8/78</strain>
    </source>
</reference>
<organism evidence="2 3">
    <name type="scientific">Aegilops tauschii subsp. strangulata</name>
    <name type="common">Goatgrass</name>
    <dbReference type="NCBI Taxonomy" id="200361"/>
    <lineage>
        <taxon>Eukaryota</taxon>
        <taxon>Viridiplantae</taxon>
        <taxon>Streptophyta</taxon>
        <taxon>Embryophyta</taxon>
        <taxon>Tracheophyta</taxon>
        <taxon>Spermatophyta</taxon>
        <taxon>Magnoliopsida</taxon>
        <taxon>Liliopsida</taxon>
        <taxon>Poales</taxon>
        <taxon>Poaceae</taxon>
        <taxon>BOP clade</taxon>
        <taxon>Pooideae</taxon>
        <taxon>Triticodae</taxon>
        <taxon>Triticeae</taxon>
        <taxon>Triticinae</taxon>
        <taxon>Aegilops</taxon>
    </lineage>
</organism>
<feature type="region of interest" description="Disordered" evidence="1">
    <location>
        <begin position="42"/>
        <end position="115"/>
    </location>
</feature>
<evidence type="ECO:0000313" key="2">
    <source>
        <dbReference type="EnsemblPlants" id="AET7Gv20045000.6"/>
    </source>
</evidence>
<reference evidence="3" key="1">
    <citation type="journal article" date="2014" name="Science">
        <title>Ancient hybridizations among the ancestral genomes of bread wheat.</title>
        <authorList>
            <consortium name="International Wheat Genome Sequencing Consortium,"/>
            <person name="Marcussen T."/>
            <person name="Sandve S.R."/>
            <person name="Heier L."/>
            <person name="Spannagl M."/>
            <person name="Pfeifer M."/>
            <person name="Jakobsen K.S."/>
            <person name="Wulff B.B."/>
            <person name="Steuernagel B."/>
            <person name="Mayer K.F."/>
            <person name="Olsen O.A."/>
        </authorList>
    </citation>
    <scope>NUCLEOTIDE SEQUENCE [LARGE SCALE GENOMIC DNA]</scope>
    <source>
        <strain evidence="3">cv. AL8/78</strain>
    </source>
</reference>
<reference evidence="2" key="3">
    <citation type="journal article" date="2017" name="Nature">
        <title>Genome sequence of the progenitor of the wheat D genome Aegilops tauschii.</title>
        <authorList>
            <person name="Luo M.C."/>
            <person name="Gu Y.Q."/>
            <person name="Puiu D."/>
            <person name="Wang H."/>
            <person name="Twardziok S.O."/>
            <person name="Deal K.R."/>
            <person name="Huo N."/>
            <person name="Zhu T."/>
            <person name="Wang L."/>
            <person name="Wang Y."/>
            <person name="McGuire P.E."/>
            <person name="Liu S."/>
            <person name="Long H."/>
            <person name="Ramasamy R.K."/>
            <person name="Rodriguez J.C."/>
            <person name="Van S.L."/>
            <person name="Yuan L."/>
            <person name="Wang Z."/>
            <person name="Xia Z."/>
            <person name="Xiao L."/>
            <person name="Anderson O.D."/>
            <person name="Ouyang S."/>
            <person name="Liang Y."/>
            <person name="Zimin A.V."/>
            <person name="Pertea G."/>
            <person name="Qi P."/>
            <person name="Bennetzen J.L."/>
            <person name="Dai X."/>
            <person name="Dawson M.W."/>
            <person name="Muller H.G."/>
            <person name="Kugler K."/>
            <person name="Rivarola-Duarte L."/>
            <person name="Spannagl M."/>
            <person name="Mayer K.F.X."/>
            <person name="Lu F.H."/>
            <person name="Bevan M.W."/>
            <person name="Leroy P."/>
            <person name="Li P."/>
            <person name="You F.M."/>
            <person name="Sun Q."/>
            <person name="Liu Z."/>
            <person name="Lyons E."/>
            <person name="Wicker T."/>
            <person name="Salzberg S.L."/>
            <person name="Devos K.M."/>
            <person name="Dvorak J."/>
        </authorList>
    </citation>
    <scope>NUCLEOTIDE SEQUENCE [LARGE SCALE GENOMIC DNA]</scope>
    <source>
        <strain evidence="2">cv. AL8/78</strain>
    </source>
</reference>
<dbReference type="Gramene" id="AET7Gv20045000.6">
    <property type="protein sequence ID" value="AET7Gv20045000.6"/>
    <property type="gene ID" value="AET7Gv20045000"/>
</dbReference>
<reference evidence="2" key="4">
    <citation type="submission" date="2019-03" db="UniProtKB">
        <authorList>
            <consortium name="EnsemblPlants"/>
        </authorList>
    </citation>
    <scope>IDENTIFICATION</scope>
</reference>
<sequence>VFLHRSSPPPGSTPLLQLRRPSAPAAFLRSNQEPKLVRSSLAVRHSLQPPATPGLRAARAPPRTDQQQRRPCSSSSCLSLPAPRFRHWSSRSGQLTSVHAPPRTDQQQQQRSLCSSSSCLSLPAPRFRHWSSGSGQLTSARAPPRTDQQQQ</sequence>
<dbReference type="EnsemblPlants" id="AET7Gv20045000.6">
    <property type="protein sequence ID" value="AET7Gv20045000.6"/>
    <property type="gene ID" value="AET7Gv20045000"/>
</dbReference>
<evidence type="ECO:0000313" key="3">
    <source>
        <dbReference type="Proteomes" id="UP000015105"/>
    </source>
</evidence>
<feature type="compositionally biased region" description="Low complexity" evidence="1">
    <location>
        <begin position="106"/>
        <end position="115"/>
    </location>
</feature>